<dbReference type="AlphaFoldDB" id="A0A5N5EBU6"/>
<protein>
    <submittedName>
        <fullName evidence="1">Uncharacterized protein</fullName>
    </submittedName>
</protein>
<organism evidence="1 2">
    <name type="scientific">Streptomyces arboris</name>
    <dbReference type="NCBI Taxonomy" id="2600619"/>
    <lineage>
        <taxon>Bacteria</taxon>
        <taxon>Bacillati</taxon>
        <taxon>Actinomycetota</taxon>
        <taxon>Actinomycetes</taxon>
        <taxon>Kitasatosporales</taxon>
        <taxon>Streptomycetaceae</taxon>
        <taxon>Streptomyces</taxon>
    </lineage>
</organism>
<reference evidence="1 2" key="1">
    <citation type="submission" date="2019-09" db="EMBL/GenBank/DDBJ databases">
        <authorList>
            <person name="Liu P."/>
        </authorList>
    </citation>
    <scope>NUCLEOTIDE SEQUENCE [LARGE SCALE GENOMIC DNA]</scope>
    <source>
        <strain evidence="1 2">TRM68085</strain>
    </source>
</reference>
<sequence>MYHRARSLWQEAAYVADLKDAVQDAPARWKAYLKARVTLESAAAYLRTPQASTEWPSAVARLVDAQRAAATAAAAFDGRGQAIAQVHRTYLYADLGQHAALMAAGYPEATAWHIADIDGYDGYDGWGLDRTLAQHVDRLIKEQDDHLTKVRRLSGVTD</sequence>
<keyword evidence="2" id="KW-1185">Reference proteome</keyword>
<proteinExistence type="predicted"/>
<gene>
    <name evidence="1" type="ORF">F5983_36430</name>
</gene>
<evidence type="ECO:0000313" key="2">
    <source>
        <dbReference type="Proteomes" id="UP000326907"/>
    </source>
</evidence>
<comment type="caution">
    <text evidence="1">The sequence shown here is derived from an EMBL/GenBank/DDBJ whole genome shotgun (WGS) entry which is preliminary data.</text>
</comment>
<name>A0A5N5EBU6_9ACTN</name>
<evidence type="ECO:0000313" key="1">
    <source>
        <dbReference type="EMBL" id="KAB2587727.1"/>
    </source>
</evidence>
<dbReference type="EMBL" id="VYUA01000077">
    <property type="protein sequence ID" value="KAB2587727.1"/>
    <property type="molecule type" value="Genomic_DNA"/>
</dbReference>
<accession>A0A5N5EBU6</accession>
<dbReference type="Proteomes" id="UP000326907">
    <property type="component" value="Unassembled WGS sequence"/>
</dbReference>